<evidence type="ECO:0000313" key="2">
    <source>
        <dbReference type="EMBL" id="PWA36290.1"/>
    </source>
</evidence>
<evidence type="ECO:0000313" key="3">
    <source>
        <dbReference type="Proteomes" id="UP000245207"/>
    </source>
</evidence>
<gene>
    <name evidence="2" type="ORF">CTI12_AA601370</name>
</gene>
<dbReference type="EMBL" id="PKPP01018402">
    <property type="protein sequence ID" value="PWA36290.1"/>
    <property type="molecule type" value="Genomic_DNA"/>
</dbReference>
<dbReference type="Pfam" id="PF25874">
    <property type="entry name" value="WHD_plant_repro"/>
    <property type="match status" value="1"/>
</dbReference>
<dbReference type="GO" id="GO:0007131">
    <property type="term" value="P:reciprocal meiotic recombination"/>
    <property type="evidence" value="ECO:0007669"/>
    <property type="project" value="InterPro"/>
</dbReference>
<dbReference type="STRING" id="35608.A0A2U1KHR0"/>
<dbReference type="Proteomes" id="UP000245207">
    <property type="component" value="Unassembled WGS sequence"/>
</dbReference>
<dbReference type="GO" id="GO:0051177">
    <property type="term" value="P:meiotic sister chromatid cohesion"/>
    <property type="evidence" value="ECO:0007669"/>
    <property type="project" value="InterPro"/>
</dbReference>
<dbReference type="PANTHER" id="PTHR46740:SF2">
    <property type="entry name" value="PROTEIN DYAD"/>
    <property type="match status" value="1"/>
</dbReference>
<sequence>MIGNPITRPVLRLEARKRIGYVGLLDHLLSHVAKEVAPDATLRFRRSHNVSGTMEYWLKEADLLKIREDAGVNEPF</sequence>
<keyword evidence="3" id="KW-1185">Reference proteome</keyword>
<accession>A0A2U1KHR0</accession>
<dbReference type="PANTHER" id="PTHR46740">
    <property type="entry name" value="PROTEIN DYAD"/>
    <property type="match status" value="1"/>
</dbReference>
<name>A0A2U1KHR0_ARTAN</name>
<organism evidence="2 3">
    <name type="scientific">Artemisia annua</name>
    <name type="common">Sweet wormwood</name>
    <dbReference type="NCBI Taxonomy" id="35608"/>
    <lineage>
        <taxon>Eukaryota</taxon>
        <taxon>Viridiplantae</taxon>
        <taxon>Streptophyta</taxon>
        <taxon>Embryophyta</taxon>
        <taxon>Tracheophyta</taxon>
        <taxon>Spermatophyta</taxon>
        <taxon>Magnoliopsida</taxon>
        <taxon>eudicotyledons</taxon>
        <taxon>Gunneridae</taxon>
        <taxon>Pentapetalae</taxon>
        <taxon>asterids</taxon>
        <taxon>campanulids</taxon>
        <taxon>Asterales</taxon>
        <taxon>Asteraceae</taxon>
        <taxon>Asteroideae</taxon>
        <taxon>Anthemideae</taxon>
        <taxon>Artemisiinae</taxon>
        <taxon>Artemisia</taxon>
    </lineage>
</organism>
<dbReference type="AlphaFoldDB" id="A0A2U1KHR0"/>
<dbReference type="OrthoDB" id="515863at2759"/>
<dbReference type="InterPro" id="IPR044221">
    <property type="entry name" value="DYAD/AMEIOTIC1"/>
</dbReference>
<dbReference type="InterPro" id="IPR059080">
    <property type="entry name" value="WHD_PTC1"/>
</dbReference>
<comment type="caution">
    <text evidence="2">The sequence shown here is derived from an EMBL/GenBank/DDBJ whole genome shotgun (WGS) entry which is preliminary data.</text>
</comment>
<proteinExistence type="predicted"/>
<protein>
    <recommendedName>
        <fullName evidence="1">PTC1-like winged helix-turn-helix domain-containing protein</fullName>
    </recommendedName>
</protein>
<feature type="domain" description="PTC1-like winged helix-turn-helix" evidence="1">
    <location>
        <begin position="4"/>
        <end position="60"/>
    </location>
</feature>
<reference evidence="2 3" key="1">
    <citation type="journal article" date="2018" name="Mol. Plant">
        <title>The genome of Artemisia annua provides insight into the evolution of Asteraceae family and artemisinin biosynthesis.</title>
        <authorList>
            <person name="Shen Q."/>
            <person name="Zhang L."/>
            <person name="Liao Z."/>
            <person name="Wang S."/>
            <person name="Yan T."/>
            <person name="Shi P."/>
            <person name="Liu M."/>
            <person name="Fu X."/>
            <person name="Pan Q."/>
            <person name="Wang Y."/>
            <person name="Lv Z."/>
            <person name="Lu X."/>
            <person name="Zhang F."/>
            <person name="Jiang W."/>
            <person name="Ma Y."/>
            <person name="Chen M."/>
            <person name="Hao X."/>
            <person name="Li L."/>
            <person name="Tang Y."/>
            <person name="Lv G."/>
            <person name="Zhou Y."/>
            <person name="Sun X."/>
            <person name="Brodelius P.E."/>
            <person name="Rose J.K.C."/>
            <person name="Tang K."/>
        </authorList>
    </citation>
    <scope>NUCLEOTIDE SEQUENCE [LARGE SCALE GENOMIC DNA]</scope>
    <source>
        <strain evidence="3">cv. Huhao1</strain>
        <tissue evidence="2">Leaf</tissue>
    </source>
</reference>
<evidence type="ECO:0000259" key="1">
    <source>
        <dbReference type="Pfam" id="PF25874"/>
    </source>
</evidence>